<feature type="repeat" description="TPR" evidence="3">
    <location>
        <begin position="54"/>
        <end position="87"/>
    </location>
</feature>
<dbReference type="PaxDb" id="8022-A0A060XNL9"/>
<dbReference type="EMBL" id="FR905383">
    <property type="protein sequence ID" value="CDQ78884.1"/>
    <property type="molecule type" value="Genomic_DNA"/>
</dbReference>
<dbReference type="PANTHER" id="PTHR44809">
    <property type="match status" value="1"/>
</dbReference>
<name>A0A060XNL9_ONCMY</name>
<dbReference type="GO" id="GO:0035269">
    <property type="term" value="P:protein O-linked glycosylation via mannose"/>
    <property type="evidence" value="ECO:0007669"/>
    <property type="project" value="TreeGrafter"/>
</dbReference>
<organism evidence="4 5">
    <name type="scientific">Oncorhynchus mykiss</name>
    <name type="common">Rainbow trout</name>
    <name type="synonym">Salmo gairdneri</name>
    <dbReference type="NCBI Taxonomy" id="8022"/>
    <lineage>
        <taxon>Eukaryota</taxon>
        <taxon>Metazoa</taxon>
        <taxon>Chordata</taxon>
        <taxon>Craniata</taxon>
        <taxon>Vertebrata</taxon>
        <taxon>Euteleostomi</taxon>
        <taxon>Actinopterygii</taxon>
        <taxon>Neopterygii</taxon>
        <taxon>Teleostei</taxon>
        <taxon>Protacanthopterygii</taxon>
        <taxon>Salmoniformes</taxon>
        <taxon>Salmonidae</taxon>
        <taxon>Salmoninae</taxon>
        <taxon>Oncorhynchus</taxon>
    </lineage>
</organism>
<evidence type="ECO:0000256" key="3">
    <source>
        <dbReference type="PROSITE-ProRule" id="PRU00339"/>
    </source>
</evidence>
<dbReference type="Pfam" id="PF07719">
    <property type="entry name" value="TPR_2"/>
    <property type="match status" value="1"/>
</dbReference>
<dbReference type="Gene3D" id="1.25.40.10">
    <property type="entry name" value="Tetratricopeptide repeat domain"/>
    <property type="match status" value="1"/>
</dbReference>
<reference evidence="4" key="2">
    <citation type="submission" date="2014-03" db="EMBL/GenBank/DDBJ databases">
        <authorList>
            <person name="Genoscope - CEA"/>
        </authorList>
    </citation>
    <scope>NUCLEOTIDE SEQUENCE</scope>
</reference>
<keyword evidence="2 3" id="KW-0802">TPR repeat</keyword>
<reference evidence="4" key="1">
    <citation type="journal article" date="2014" name="Nat. Commun.">
        <title>The rainbow trout genome provides novel insights into evolution after whole-genome duplication in vertebrates.</title>
        <authorList>
            <person name="Berthelot C."/>
            <person name="Brunet F."/>
            <person name="Chalopin D."/>
            <person name="Juanchich A."/>
            <person name="Bernard M."/>
            <person name="Noel B."/>
            <person name="Bento P."/>
            <person name="Da Silva C."/>
            <person name="Labadie K."/>
            <person name="Alberti A."/>
            <person name="Aury J.M."/>
            <person name="Louis A."/>
            <person name="Dehais P."/>
            <person name="Bardou P."/>
            <person name="Montfort J."/>
            <person name="Klopp C."/>
            <person name="Cabau C."/>
            <person name="Gaspin C."/>
            <person name="Thorgaard G.H."/>
            <person name="Boussaha M."/>
            <person name="Quillet E."/>
            <person name="Guyomard R."/>
            <person name="Galiana D."/>
            <person name="Bobe J."/>
            <person name="Volff J.N."/>
            <person name="Genet C."/>
            <person name="Wincker P."/>
            <person name="Jaillon O."/>
            <person name="Roest Crollius H."/>
            <person name="Guiguen Y."/>
        </authorList>
    </citation>
    <scope>NUCLEOTIDE SEQUENCE [LARGE SCALE GENOMIC DNA]</scope>
</reference>
<dbReference type="AlphaFoldDB" id="A0A060XNL9"/>
<dbReference type="GO" id="GO:0000030">
    <property type="term" value="F:mannosyltransferase activity"/>
    <property type="evidence" value="ECO:0007669"/>
    <property type="project" value="TreeGrafter"/>
</dbReference>
<protein>
    <submittedName>
        <fullName evidence="4">Uncharacterized protein</fullName>
    </submittedName>
</protein>
<accession>A0A060XNL9</accession>
<dbReference type="InterPro" id="IPR011990">
    <property type="entry name" value="TPR-like_helical_dom_sf"/>
</dbReference>
<proteinExistence type="predicted"/>
<dbReference type="SMART" id="SM00028">
    <property type="entry name" value="TPR"/>
    <property type="match status" value="2"/>
</dbReference>
<dbReference type="Proteomes" id="UP000193380">
    <property type="component" value="Unassembled WGS sequence"/>
</dbReference>
<dbReference type="InterPro" id="IPR052943">
    <property type="entry name" value="TMTC_O-mannosyl-trnsfr"/>
</dbReference>
<dbReference type="InterPro" id="IPR013105">
    <property type="entry name" value="TPR_2"/>
</dbReference>
<dbReference type="PROSITE" id="PS50005">
    <property type="entry name" value="TPR"/>
    <property type="match status" value="1"/>
</dbReference>
<evidence type="ECO:0000256" key="1">
    <source>
        <dbReference type="ARBA" id="ARBA00022737"/>
    </source>
</evidence>
<evidence type="ECO:0000313" key="5">
    <source>
        <dbReference type="Proteomes" id="UP000193380"/>
    </source>
</evidence>
<dbReference type="PANTHER" id="PTHR44809:SF1">
    <property type="entry name" value="PROTEIN O-MANNOSYL-TRANSFERASE TMTC1"/>
    <property type="match status" value="1"/>
</dbReference>
<keyword evidence="1" id="KW-0677">Repeat</keyword>
<dbReference type="STRING" id="8022.A0A060XNL9"/>
<dbReference type="InterPro" id="IPR019734">
    <property type="entry name" value="TPR_rpt"/>
</dbReference>
<evidence type="ECO:0000313" key="4">
    <source>
        <dbReference type="EMBL" id="CDQ78884.1"/>
    </source>
</evidence>
<sequence>MAGRSKEAEKMTLGIISKQGSCIECYRLLSAIYSKRGNYTESYKLVVELKPDQSQAWMNMGGIQHIKGDYAAARQYYQRALILTPGSKLLKENLAKLDRLERRLTGT</sequence>
<evidence type="ECO:0000256" key="2">
    <source>
        <dbReference type="ARBA" id="ARBA00022803"/>
    </source>
</evidence>
<dbReference type="SUPFAM" id="SSF48452">
    <property type="entry name" value="TPR-like"/>
    <property type="match status" value="1"/>
</dbReference>
<gene>
    <name evidence="4" type="ORF">GSONMT00002017001</name>
</gene>